<keyword evidence="7 9" id="KW-1133">Transmembrane helix</keyword>
<dbReference type="PANTHER" id="PTHR38779:SF2">
    <property type="entry name" value="TYPE II SECRETION SYSTEM PROTEIN I-RELATED"/>
    <property type="match status" value="1"/>
</dbReference>
<dbReference type="InterPro" id="IPR013362">
    <property type="entry name" value="Pilus_4_PilV"/>
</dbReference>
<keyword evidence="8 9" id="KW-0472">Membrane</keyword>
<proteinExistence type="inferred from homology"/>
<dbReference type="GO" id="GO:0015628">
    <property type="term" value="P:protein secretion by the type II secretion system"/>
    <property type="evidence" value="ECO:0007669"/>
    <property type="project" value="InterPro"/>
</dbReference>
<keyword evidence="11" id="KW-1185">Reference proteome</keyword>
<evidence type="ECO:0000256" key="3">
    <source>
        <dbReference type="ARBA" id="ARBA00022475"/>
    </source>
</evidence>
<dbReference type="AlphaFoldDB" id="A0A430HS22"/>
<keyword evidence="4" id="KW-0488">Methylation</keyword>
<dbReference type="NCBIfam" id="TIGR02523">
    <property type="entry name" value="type_IV_pilV"/>
    <property type="match status" value="1"/>
</dbReference>
<dbReference type="Proteomes" id="UP000278085">
    <property type="component" value="Unassembled WGS sequence"/>
</dbReference>
<comment type="subcellular location">
    <subcellularLocation>
        <location evidence="1">Cell inner membrane</location>
        <topology evidence="1">Single-pass membrane protein</topology>
    </subcellularLocation>
</comment>
<dbReference type="GO" id="GO:0015627">
    <property type="term" value="C:type II protein secretion system complex"/>
    <property type="evidence" value="ECO:0007669"/>
    <property type="project" value="InterPro"/>
</dbReference>
<dbReference type="InterPro" id="IPR010052">
    <property type="entry name" value="T2SS_protein-GspI"/>
</dbReference>
<evidence type="ECO:0000313" key="10">
    <source>
        <dbReference type="EMBL" id="RSZ60294.1"/>
    </source>
</evidence>
<reference evidence="10 11" key="1">
    <citation type="submission" date="2018-12" db="EMBL/GenBank/DDBJ databases">
        <authorList>
            <person name="Yang E."/>
        </authorList>
    </citation>
    <scope>NUCLEOTIDE SEQUENCE [LARGE SCALE GENOMIC DNA]</scope>
    <source>
        <strain evidence="10 11">SOD</strain>
    </source>
</reference>
<dbReference type="GO" id="GO:0005886">
    <property type="term" value="C:plasma membrane"/>
    <property type="evidence" value="ECO:0007669"/>
    <property type="project" value="UniProtKB-SubCell"/>
</dbReference>
<gene>
    <name evidence="10" type="primary">pilV</name>
    <name evidence="10" type="ORF">EJB06_04030</name>
</gene>
<keyword evidence="5" id="KW-0997">Cell inner membrane</keyword>
<accession>A0A430HS22</accession>
<dbReference type="EMBL" id="RXLQ01000002">
    <property type="protein sequence ID" value="RSZ60294.1"/>
    <property type="molecule type" value="Genomic_DNA"/>
</dbReference>
<evidence type="ECO:0000256" key="9">
    <source>
        <dbReference type="SAM" id="Phobius"/>
    </source>
</evidence>
<name>A0A430HS22_9BURK</name>
<dbReference type="NCBIfam" id="TIGR02532">
    <property type="entry name" value="IV_pilin_GFxxxE"/>
    <property type="match status" value="1"/>
</dbReference>
<comment type="caution">
    <text evidence="10">The sequence shown here is derived from an EMBL/GenBank/DDBJ whole genome shotgun (WGS) entry which is preliminary data.</text>
</comment>
<dbReference type="InterPro" id="IPR012902">
    <property type="entry name" value="N_methyl_site"/>
</dbReference>
<evidence type="ECO:0000256" key="6">
    <source>
        <dbReference type="ARBA" id="ARBA00022692"/>
    </source>
</evidence>
<comment type="similarity">
    <text evidence="2">Belongs to the GSP I family.</text>
</comment>
<dbReference type="PANTHER" id="PTHR38779">
    <property type="entry name" value="TYPE II SECRETION SYSTEM PROTEIN I-RELATED"/>
    <property type="match status" value="1"/>
</dbReference>
<evidence type="ECO:0000313" key="11">
    <source>
        <dbReference type="Proteomes" id="UP000278085"/>
    </source>
</evidence>
<keyword evidence="6 9" id="KW-0812">Transmembrane</keyword>
<evidence type="ECO:0000256" key="1">
    <source>
        <dbReference type="ARBA" id="ARBA00004377"/>
    </source>
</evidence>
<evidence type="ECO:0000256" key="7">
    <source>
        <dbReference type="ARBA" id="ARBA00022989"/>
    </source>
</evidence>
<protein>
    <submittedName>
        <fullName evidence="10">Type IV pilus modification protein PilV</fullName>
    </submittedName>
</protein>
<evidence type="ECO:0000256" key="4">
    <source>
        <dbReference type="ARBA" id="ARBA00022481"/>
    </source>
</evidence>
<dbReference type="Pfam" id="PF07963">
    <property type="entry name" value="N_methyl"/>
    <property type="match status" value="1"/>
</dbReference>
<organism evidence="10 11">
    <name type="scientific">Massilia atriviolacea</name>
    <dbReference type="NCBI Taxonomy" id="2495579"/>
    <lineage>
        <taxon>Bacteria</taxon>
        <taxon>Pseudomonadati</taxon>
        <taxon>Pseudomonadota</taxon>
        <taxon>Betaproteobacteria</taxon>
        <taxon>Burkholderiales</taxon>
        <taxon>Oxalobacteraceae</taxon>
        <taxon>Telluria group</taxon>
        <taxon>Massilia</taxon>
    </lineage>
</organism>
<dbReference type="RefSeq" id="WP_126072706.1">
    <property type="nucleotide sequence ID" value="NZ_CP051166.1"/>
</dbReference>
<evidence type="ECO:0000256" key="8">
    <source>
        <dbReference type="ARBA" id="ARBA00023136"/>
    </source>
</evidence>
<evidence type="ECO:0000256" key="2">
    <source>
        <dbReference type="ARBA" id="ARBA00008358"/>
    </source>
</evidence>
<sequence length="149" mass="16069">MRRQQGFSMLEVLVAMLVIGIGMLGIAGLIITNLKNNQSAYARGQATILANDIVDRMRANRTVAQADKTKYEILVTADSPTAKGTVHEADVSEWRKALSDSLKDGKGGISFANNGNVVVTIQWDDSRASKDSGATVGKSTQQFVLETRL</sequence>
<keyword evidence="3" id="KW-1003">Cell membrane</keyword>
<feature type="transmembrane region" description="Helical" evidence="9">
    <location>
        <begin position="12"/>
        <end position="31"/>
    </location>
</feature>
<dbReference type="OrthoDB" id="8906930at2"/>
<evidence type="ECO:0000256" key="5">
    <source>
        <dbReference type="ARBA" id="ARBA00022519"/>
    </source>
</evidence>